<dbReference type="InterPro" id="IPR001810">
    <property type="entry name" value="F-box_dom"/>
</dbReference>
<dbReference type="InterPro" id="IPR036047">
    <property type="entry name" value="F-box-like_dom_sf"/>
</dbReference>
<organism evidence="3 4">
    <name type="scientific">Cetraspora pellucida</name>
    <dbReference type="NCBI Taxonomy" id="1433469"/>
    <lineage>
        <taxon>Eukaryota</taxon>
        <taxon>Fungi</taxon>
        <taxon>Fungi incertae sedis</taxon>
        <taxon>Mucoromycota</taxon>
        <taxon>Glomeromycotina</taxon>
        <taxon>Glomeromycetes</taxon>
        <taxon>Diversisporales</taxon>
        <taxon>Gigasporaceae</taxon>
        <taxon>Cetraspora</taxon>
    </lineage>
</organism>
<name>A0A9N9EFY1_9GLOM</name>
<dbReference type="InterPro" id="IPR032675">
    <property type="entry name" value="LRR_dom_sf"/>
</dbReference>
<dbReference type="InterPro" id="IPR019734">
    <property type="entry name" value="TPR_rpt"/>
</dbReference>
<dbReference type="GO" id="GO:0019005">
    <property type="term" value="C:SCF ubiquitin ligase complex"/>
    <property type="evidence" value="ECO:0007669"/>
    <property type="project" value="TreeGrafter"/>
</dbReference>
<dbReference type="PANTHER" id="PTHR13318:SF95">
    <property type="entry name" value="F-BOX PROTEIN YLR352W"/>
    <property type="match status" value="1"/>
</dbReference>
<dbReference type="OrthoDB" id="2325961at2759"/>
<evidence type="ECO:0000313" key="3">
    <source>
        <dbReference type="EMBL" id="CAG8675603.1"/>
    </source>
</evidence>
<dbReference type="AlphaFoldDB" id="A0A9N9EFY1"/>
<dbReference type="Pfam" id="PF25372">
    <property type="entry name" value="DUF7885"/>
    <property type="match status" value="1"/>
</dbReference>
<evidence type="ECO:0000256" key="1">
    <source>
        <dbReference type="PROSITE-ProRule" id="PRU00339"/>
    </source>
</evidence>
<sequence>MIKYSTESPQKHYHDGLAAFRKKEFEKAQTYFTKAIVLDPNNIQLYDSRAAAREKLGQLTSALQDAEIMVNLDKTSAKGYLRAGKVYRLLGQNAKALDIYNNGIKEVKPNDQLLQILHRFANEINEMQEKSQESTVNKSTKTCDIVVMFPTELTHGIFESLPLASLCKASIVSKRWRHFIINSQSLWKNLDFTLNRPSGAITDQVVSTYVNRGKLRIQTFICHNAERLSERTLKALRAVPCHNLKTFELTNSSINETAIVIFIRTIGSQLKTINLSNTQTSDRAVKTMLMHCPQLETLNLSLCKITTQAFDLGDKQCKALKVRELDLNGCRSIDKAVVSFIIILFPNITHLNIHGISGITTHTLVNLAHLPNLECISMFGNMYEDGLSIEDAFLTFAKSCPLLRQFVLEECPDLTDNCVRHLVVSCVNLEELTLNGSYNLTDEATQYIGNYCNRLKILRIGKSPGITDSGISVMLDLGCGSLLEIIELKQNNITDNSLRKLADCCDKLKVINVNFCPNITGSGVAYLVKKCGKLMQHLSMVDCPNVALDAADLARRVLGQHGGTVNYLFRALR</sequence>
<reference evidence="3" key="1">
    <citation type="submission" date="2021-06" db="EMBL/GenBank/DDBJ databases">
        <authorList>
            <person name="Kallberg Y."/>
            <person name="Tangrot J."/>
            <person name="Rosling A."/>
        </authorList>
    </citation>
    <scope>NUCLEOTIDE SEQUENCE</scope>
    <source>
        <strain evidence="3">FL966</strain>
    </source>
</reference>
<evidence type="ECO:0000313" key="4">
    <source>
        <dbReference type="Proteomes" id="UP000789759"/>
    </source>
</evidence>
<dbReference type="SMART" id="SM00256">
    <property type="entry name" value="FBOX"/>
    <property type="match status" value="1"/>
</dbReference>
<keyword evidence="1" id="KW-0802">TPR repeat</keyword>
<dbReference type="InterPro" id="IPR011990">
    <property type="entry name" value="TPR-like_helical_dom_sf"/>
</dbReference>
<dbReference type="SUPFAM" id="SSF81383">
    <property type="entry name" value="F-box domain"/>
    <property type="match status" value="1"/>
</dbReference>
<dbReference type="Gene3D" id="3.80.10.10">
    <property type="entry name" value="Ribonuclease Inhibitor"/>
    <property type="match status" value="2"/>
</dbReference>
<dbReference type="PROSITE" id="PS50005">
    <property type="entry name" value="TPR"/>
    <property type="match status" value="1"/>
</dbReference>
<dbReference type="Pfam" id="PF12937">
    <property type="entry name" value="F-box-like"/>
    <property type="match status" value="1"/>
</dbReference>
<gene>
    <name evidence="3" type="ORF">CPELLU_LOCUS10505</name>
</gene>
<dbReference type="SMART" id="SM00367">
    <property type="entry name" value="LRR_CC"/>
    <property type="match status" value="8"/>
</dbReference>
<dbReference type="PROSITE" id="PS50181">
    <property type="entry name" value="FBOX"/>
    <property type="match status" value="1"/>
</dbReference>
<dbReference type="EMBL" id="CAJVQA010008688">
    <property type="protein sequence ID" value="CAG8675603.1"/>
    <property type="molecule type" value="Genomic_DNA"/>
</dbReference>
<dbReference type="SMART" id="SM00028">
    <property type="entry name" value="TPR"/>
    <property type="match status" value="3"/>
</dbReference>
<dbReference type="Gene3D" id="1.25.40.10">
    <property type="entry name" value="Tetratricopeptide repeat domain"/>
    <property type="match status" value="1"/>
</dbReference>
<dbReference type="SUPFAM" id="SSF52047">
    <property type="entry name" value="RNI-like"/>
    <property type="match status" value="1"/>
</dbReference>
<dbReference type="GO" id="GO:0031146">
    <property type="term" value="P:SCF-dependent proteasomal ubiquitin-dependent protein catabolic process"/>
    <property type="evidence" value="ECO:0007669"/>
    <property type="project" value="TreeGrafter"/>
</dbReference>
<protein>
    <submittedName>
        <fullName evidence="3">16797_t:CDS:1</fullName>
    </submittedName>
</protein>
<dbReference type="InterPro" id="IPR006553">
    <property type="entry name" value="Leu-rich_rpt_Cys-con_subtyp"/>
</dbReference>
<dbReference type="Proteomes" id="UP000789759">
    <property type="component" value="Unassembled WGS sequence"/>
</dbReference>
<dbReference type="PANTHER" id="PTHR13318">
    <property type="entry name" value="PARTNER OF PAIRED, ISOFORM B-RELATED"/>
    <property type="match status" value="1"/>
</dbReference>
<dbReference type="SUPFAM" id="SSF48452">
    <property type="entry name" value="TPR-like"/>
    <property type="match status" value="1"/>
</dbReference>
<accession>A0A9N9EFY1</accession>
<dbReference type="InterPro" id="IPR057207">
    <property type="entry name" value="FBXL15_LRR"/>
</dbReference>
<feature type="repeat" description="TPR" evidence="1">
    <location>
        <begin position="9"/>
        <end position="42"/>
    </location>
</feature>
<evidence type="ECO:0000259" key="2">
    <source>
        <dbReference type="PROSITE" id="PS50181"/>
    </source>
</evidence>
<comment type="caution">
    <text evidence="3">The sequence shown here is derived from an EMBL/GenBank/DDBJ whole genome shotgun (WGS) entry which is preliminary data.</text>
</comment>
<proteinExistence type="predicted"/>
<feature type="domain" description="F-box" evidence="2">
    <location>
        <begin position="143"/>
        <end position="190"/>
    </location>
</feature>
<keyword evidence="4" id="KW-1185">Reference proteome</keyword>